<dbReference type="GO" id="GO:0009982">
    <property type="term" value="F:pseudouridine synthase activity"/>
    <property type="evidence" value="ECO:0007669"/>
    <property type="project" value="InterPro"/>
</dbReference>
<dbReference type="GO" id="GO:0003723">
    <property type="term" value="F:RNA binding"/>
    <property type="evidence" value="ECO:0007669"/>
    <property type="project" value="InterPro"/>
</dbReference>
<evidence type="ECO:0000256" key="1">
    <source>
        <dbReference type="ARBA" id="ARBA00000073"/>
    </source>
</evidence>
<keyword evidence="8" id="KW-1185">Reference proteome</keyword>
<evidence type="ECO:0000256" key="5">
    <source>
        <dbReference type="RuleBase" id="RU362028"/>
    </source>
</evidence>
<dbReference type="Proteomes" id="UP000306477">
    <property type="component" value="Unassembled WGS sequence"/>
</dbReference>
<dbReference type="EC" id="5.4.99.-" evidence="5"/>
<dbReference type="Pfam" id="PF00849">
    <property type="entry name" value="PseudoU_synth_2"/>
    <property type="match status" value="1"/>
</dbReference>
<dbReference type="GO" id="GO:0000455">
    <property type="term" value="P:enzyme-directed rRNA pseudouridine synthesis"/>
    <property type="evidence" value="ECO:0007669"/>
    <property type="project" value="TreeGrafter"/>
</dbReference>
<dbReference type="InterPro" id="IPR050188">
    <property type="entry name" value="RluA_PseudoU_synthase"/>
</dbReference>
<dbReference type="STRING" id="1033734.GCA_000285535_01206"/>
<sequence>MDAFTLEWKVSSQDTGKLVREFLKEQSISKTALTDIKFAGGGIFINGRSVTVRHRLIEGEVLKVVFPPEKPSLELKPENLPLQIVYEDPYVLVVNKAPYQQSIPSRESPTGSLANALLYYYQSTGLDVTVHLVNRLDRDTSGLLLVAKHRHIHHLLSEQQKAGRLKRTYEAVVHGGLEMDSGTIDAPIGRKDDSIIEREVREDGQRAVTHFKVIEKFRNCTHVQLQLETGRTHQIRVHVSHIGHPIVGDDLYGGLLVEIGRQALHCQELCFWHPMYQKEVVFYAELPEDMRELLEKATL</sequence>
<feature type="domain" description="Pseudouridine synthase RsuA/RluA-like" evidence="6">
    <location>
        <begin position="91"/>
        <end position="241"/>
    </location>
</feature>
<evidence type="ECO:0000256" key="4">
    <source>
        <dbReference type="PIRSR" id="PIRSR606225-1"/>
    </source>
</evidence>
<evidence type="ECO:0000313" key="8">
    <source>
        <dbReference type="Proteomes" id="UP000306477"/>
    </source>
</evidence>
<reference evidence="7 8" key="1">
    <citation type="journal article" date="2019" name="Indoor Air">
        <title>Impacts of indoor surface finishes on bacterial viability.</title>
        <authorList>
            <person name="Hu J."/>
            <person name="Maamar S.B."/>
            <person name="Glawe A.J."/>
            <person name="Gottel N."/>
            <person name="Gilbert J.A."/>
            <person name="Hartmann E.M."/>
        </authorList>
    </citation>
    <scope>NUCLEOTIDE SEQUENCE [LARGE SCALE GENOMIC DNA]</scope>
    <source>
        <strain evidence="7 8">AF060A6</strain>
    </source>
</reference>
<dbReference type="GO" id="GO:0140098">
    <property type="term" value="F:catalytic activity, acting on RNA"/>
    <property type="evidence" value="ECO:0007669"/>
    <property type="project" value="UniProtKB-ARBA"/>
</dbReference>
<dbReference type="OrthoDB" id="9807829at2"/>
<evidence type="ECO:0000256" key="3">
    <source>
        <dbReference type="ARBA" id="ARBA00023235"/>
    </source>
</evidence>
<keyword evidence="3 5" id="KW-0413">Isomerase</keyword>
<feature type="active site" evidence="4">
    <location>
        <position position="137"/>
    </location>
</feature>
<dbReference type="FunFam" id="3.30.2350.10:FF:000005">
    <property type="entry name" value="Pseudouridine synthase"/>
    <property type="match status" value="1"/>
</dbReference>
<dbReference type="PANTHER" id="PTHR21600:SF35">
    <property type="entry name" value="PSEUDOURIDINE SYNTHASE"/>
    <property type="match status" value="1"/>
</dbReference>
<dbReference type="InterPro" id="IPR006225">
    <property type="entry name" value="PsdUridine_synth_RluC/D"/>
</dbReference>
<evidence type="ECO:0000313" key="7">
    <source>
        <dbReference type="EMBL" id="THE12017.1"/>
    </source>
</evidence>
<dbReference type="InterPro" id="IPR006224">
    <property type="entry name" value="PsdUridine_synth_RluA-like_CS"/>
</dbReference>
<protein>
    <recommendedName>
        <fullName evidence="5">Pseudouridine synthase</fullName>
        <ecNumber evidence="5">5.4.99.-</ecNumber>
    </recommendedName>
</protein>
<dbReference type="InterPro" id="IPR006145">
    <property type="entry name" value="PsdUridine_synth_RsuA/RluA"/>
</dbReference>
<dbReference type="AlphaFoldDB" id="A0A4S3PQT0"/>
<evidence type="ECO:0000259" key="6">
    <source>
        <dbReference type="Pfam" id="PF00849"/>
    </source>
</evidence>
<comment type="caution">
    <text evidence="7">The sequence shown here is derived from an EMBL/GenBank/DDBJ whole genome shotgun (WGS) entry which is preliminary data.</text>
</comment>
<dbReference type="EMBL" id="SLUB01000021">
    <property type="protein sequence ID" value="THE12017.1"/>
    <property type="molecule type" value="Genomic_DNA"/>
</dbReference>
<dbReference type="PANTHER" id="PTHR21600">
    <property type="entry name" value="MITOCHONDRIAL RNA PSEUDOURIDINE SYNTHASE"/>
    <property type="match status" value="1"/>
</dbReference>
<dbReference type="SUPFAM" id="SSF55120">
    <property type="entry name" value="Pseudouridine synthase"/>
    <property type="match status" value="1"/>
</dbReference>
<dbReference type="CDD" id="cd02869">
    <property type="entry name" value="PseudoU_synth_RluA_like"/>
    <property type="match status" value="1"/>
</dbReference>
<name>A0A4S3PQT0_9BACI</name>
<dbReference type="PROSITE" id="PS01129">
    <property type="entry name" value="PSI_RLU"/>
    <property type="match status" value="1"/>
</dbReference>
<dbReference type="InterPro" id="IPR020103">
    <property type="entry name" value="PsdUridine_synth_cat_dom_sf"/>
</dbReference>
<accession>A0A4S3PQT0</accession>
<comment type="catalytic activity">
    <reaction evidence="1 5">
        <text>a uridine in RNA = a pseudouridine in RNA</text>
        <dbReference type="Rhea" id="RHEA:48348"/>
        <dbReference type="Rhea" id="RHEA-COMP:12068"/>
        <dbReference type="Rhea" id="RHEA-COMP:12069"/>
        <dbReference type="ChEBI" id="CHEBI:65314"/>
        <dbReference type="ChEBI" id="CHEBI:65315"/>
    </reaction>
</comment>
<comment type="function">
    <text evidence="5">Responsible for synthesis of pseudouridine from uracil.</text>
</comment>
<gene>
    <name evidence="7" type="ORF">E1I69_12680</name>
</gene>
<dbReference type="RefSeq" id="WP_136379969.1">
    <property type="nucleotide sequence ID" value="NZ_SLUB01000021.1"/>
</dbReference>
<dbReference type="Gene3D" id="3.30.2350.10">
    <property type="entry name" value="Pseudouridine synthase"/>
    <property type="match status" value="1"/>
</dbReference>
<comment type="similarity">
    <text evidence="2 5">Belongs to the pseudouridine synthase RluA family.</text>
</comment>
<dbReference type="NCBIfam" id="TIGR00005">
    <property type="entry name" value="rluA_subfam"/>
    <property type="match status" value="1"/>
</dbReference>
<organism evidence="7 8">
    <name type="scientific">Bacillus timonensis</name>
    <dbReference type="NCBI Taxonomy" id="1033734"/>
    <lineage>
        <taxon>Bacteria</taxon>
        <taxon>Bacillati</taxon>
        <taxon>Bacillota</taxon>
        <taxon>Bacilli</taxon>
        <taxon>Bacillales</taxon>
        <taxon>Bacillaceae</taxon>
        <taxon>Bacillus</taxon>
    </lineage>
</organism>
<evidence type="ECO:0000256" key="2">
    <source>
        <dbReference type="ARBA" id="ARBA00010876"/>
    </source>
</evidence>
<proteinExistence type="inferred from homology"/>